<dbReference type="GO" id="GO:0007095">
    <property type="term" value="P:mitotic G2 DNA damage checkpoint signaling"/>
    <property type="evidence" value="ECO:0007669"/>
    <property type="project" value="TreeGrafter"/>
</dbReference>
<feature type="domain" description="BRCT" evidence="3">
    <location>
        <begin position="607"/>
        <end position="688"/>
    </location>
</feature>
<dbReference type="CDD" id="cd17728">
    <property type="entry name" value="BRCT_TopBP1_rpt8"/>
    <property type="match status" value="1"/>
</dbReference>
<dbReference type="InterPro" id="IPR049936">
    <property type="entry name" value="TopBP1_BRCT_8"/>
</dbReference>
<evidence type="ECO:0000313" key="5">
    <source>
        <dbReference type="Proteomes" id="UP000747542"/>
    </source>
</evidence>
<evidence type="ECO:0000256" key="2">
    <source>
        <dbReference type="SAM" id="MobiDB-lite"/>
    </source>
</evidence>
<comment type="caution">
    <text evidence="4">The sequence shown here is derived from an EMBL/GenBank/DDBJ whole genome shotgun (WGS) entry which is preliminary data.</text>
</comment>
<dbReference type="CDD" id="cd17727">
    <property type="entry name" value="BRCT_TopBP1_rpt6"/>
    <property type="match status" value="1"/>
</dbReference>
<feature type="domain" description="BRCT" evidence="3">
    <location>
        <begin position="1217"/>
        <end position="1312"/>
    </location>
</feature>
<dbReference type="PROSITE" id="PS50172">
    <property type="entry name" value="BRCT"/>
    <property type="match status" value="7"/>
</dbReference>
<name>A0A8J5MQR9_HOMAM</name>
<dbReference type="Pfam" id="PF12738">
    <property type="entry name" value="PTCB-BRCT"/>
    <property type="match status" value="3"/>
</dbReference>
<dbReference type="InterPro" id="IPR059215">
    <property type="entry name" value="BRCT2_TopBP1-like"/>
</dbReference>
<keyword evidence="5" id="KW-1185">Reference proteome</keyword>
<gene>
    <name evidence="4" type="primary">Topbp1-L2</name>
    <name evidence="4" type="ORF">Hamer_G021720</name>
</gene>
<organism evidence="4 5">
    <name type="scientific">Homarus americanus</name>
    <name type="common">American lobster</name>
    <dbReference type="NCBI Taxonomy" id="6706"/>
    <lineage>
        <taxon>Eukaryota</taxon>
        <taxon>Metazoa</taxon>
        <taxon>Ecdysozoa</taxon>
        <taxon>Arthropoda</taxon>
        <taxon>Crustacea</taxon>
        <taxon>Multicrustacea</taxon>
        <taxon>Malacostraca</taxon>
        <taxon>Eumalacostraca</taxon>
        <taxon>Eucarida</taxon>
        <taxon>Decapoda</taxon>
        <taxon>Pleocyemata</taxon>
        <taxon>Astacidea</taxon>
        <taxon>Nephropoidea</taxon>
        <taxon>Nephropidae</taxon>
        <taxon>Homarus</taxon>
    </lineage>
</organism>
<dbReference type="SUPFAM" id="SSF52113">
    <property type="entry name" value="BRCT domain"/>
    <property type="match status" value="6"/>
</dbReference>
<dbReference type="SMART" id="SM00292">
    <property type="entry name" value="BRCT"/>
    <property type="match status" value="7"/>
</dbReference>
<dbReference type="InterPro" id="IPR036420">
    <property type="entry name" value="BRCT_dom_sf"/>
</dbReference>
<dbReference type="GO" id="GO:0006270">
    <property type="term" value="P:DNA replication initiation"/>
    <property type="evidence" value="ECO:0007669"/>
    <property type="project" value="TreeGrafter"/>
</dbReference>
<dbReference type="GO" id="GO:0033314">
    <property type="term" value="P:mitotic DNA replication checkpoint signaling"/>
    <property type="evidence" value="ECO:0007669"/>
    <property type="project" value="TreeGrafter"/>
</dbReference>
<dbReference type="InterPro" id="IPR001357">
    <property type="entry name" value="BRCT_dom"/>
</dbReference>
<feature type="domain" description="BRCT" evidence="3">
    <location>
        <begin position="202"/>
        <end position="277"/>
    </location>
</feature>
<reference evidence="4" key="1">
    <citation type="journal article" date="2021" name="Sci. Adv.">
        <title>The American lobster genome reveals insights on longevity, neural, and immune adaptations.</title>
        <authorList>
            <person name="Polinski J.M."/>
            <person name="Zimin A.V."/>
            <person name="Clark K.F."/>
            <person name="Kohn A.B."/>
            <person name="Sadowski N."/>
            <person name="Timp W."/>
            <person name="Ptitsyn A."/>
            <person name="Khanna P."/>
            <person name="Romanova D.Y."/>
            <person name="Williams P."/>
            <person name="Greenwood S.J."/>
            <person name="Moroz L.L."/>
            <person name="Walt D.R."/>
            <person name="Bodnar A.G."/>
        </authorList>
    </citation>
    <scope>NUCLEOTIDE SEQUENCE</scope>
    <source>
        <strain evidence="4">GMGI-L3</strain>
    </source>
</reference>
<feature type="domain" description="BRCT" evidence="3">
    <location>
        <begin position="354"/>
        <end position="444"/>
    </location>
</feature>
<dbReference type="FunFam" id="3.40.50.10190:FF:000020">
    <property type="entry name" value="DNA topoisomerase II binding protein 1"/>
    <property type="match status" value="1"/>
</dbReference>
<evidence type="ECO:0000313" key="4">
    <source>
        <dbReference type="EMBL" id="KAG7160251.1"/>
    </source>
</evidence>
<feature type="domain" description="BRCT" evidence="3">
    <location>
        <begin position="515"/>
        <end position="601"/>
    </location>
</feature>
<feature type="domain" description="BRCT" evidence="3">
    <location>
        <begin position="106"/>
        <end position="177"/>
    </location>
</feature>
<dbReference type="PANTHER" id="PTHR13561">
    <property type="entry name" value="DNA REPLICATION REGULATOR DPB11-RELATED"/>
    <property type="match status" value="1"/>
</dbReference>
<feature type="domain" description="BRCT" evidence="3">
    <location>
        <begin position="870"/>
        <end position="961"/>
    </location>
</feature>
<dbReference type="CDD" id="cd17718">
    <property type="entry name" value="BRCT_TopBP1_rpt3"/>
    <property type="match status" value="1"/>
</dbReference>
<dbReference type="Pfam" id="PF00533">
    <property type="entry name" value="BRCT"/>
    <property type="match status" value="2"/>
</dbReference>
<evidence type="ECO:0000256" key="1">
    <source>
        <dbReference type="ARBA" id="ARBA00022737"/>
    </source>
</evidence>
<evidence type="ECO:0000259" key="3">
    <source>
        <dbReference type="PROSITE" id="PS50172"/>
    </source>
</evidence>
<feature type="region of interest" description="Disordered" evidence="2">
    <location>
        <begin position="969"/>
        <end position="1024"/>
    </location>
</feature>
<dbReference type="CDD" id="cd17731">
    <property type="entry name" value="BRCT_TopBP1_rpt2_like"/>
    <property type="match status" value="1"/>
</dbReference>
<proteinExistence type="predicted"/>
<dbReference type="PANTHER" id="PTHR13561:SF20">
    <property type="entry name" value="DNA TOPOISOMERASE 2-BINDING PROTEIN 1"/>
    <property type="match status" value="1"/>
</dbReference>
<sequence length="1336" mass="150224">MENASCSGDVGVNLYFILPSGLTEETCSSSLICAFQECHENNLNPEWITTDDCLKITPIKKDVFIIDPFEGEAFNYLTSGFKVLGPRCILSSLHRKESIPELPSPIHNTAMKDLVITATGFEKETKTELQMLVERMAGIYSNIFHEGVTHLVANAVGSKKYCVAVQKEIPVMTGEWVKAVWKAVHLDFQEDISATDQQFLSYVCPVFKGLVISVSQLQRKQKEAIRKIIEENVLIIPTPEGDKYSHARNWRIQCLTPDWIYDSVEQGSALDMVGYTVIKRGASTPTHDATTSMPPDISMCSTIMNETCLSKTMQVNETVQMNETLVQMKAFIPDNKGSRGLEAVESLDLQQALKAGLFLDGCKIFLSGFGTSHMEKLRRVLNTGGATRFNHLTESVSHIVIGKTCEEVLNIIQTWASKPHVIYADWIIESIKLKRPADEAPFAYLVDGESCASPHIAVKITRHSSDSLPNIDNETYVDEEILHQYLKTSKTNDAGNVSMSDTANISSVQSSQASVLPGIFSGKVFTVSGFDEETAEDIALTLQDHGGVVVCLSHRGRVHYSLLNIDGTGSVHYKAKEIISIFFIEDCIEQKKLIPVDYFHMPIHLPEDLNILADCNVTISTYKGNERYFLENIATALGAGAATHLICPVAEGDKYNAAVRWGVPAVTSDWLLQCVKSKKRESEDLFKVSNKNQPELDKKALIKVLLEVSGDGSEKVRRTATDEEMEIAATPMNKKVRALREQCSLSPSKIKTPDPETFRKLYPTPGVSKPHDSLSEMPTPDTPYGSTWYPNPSSRIRKGFKRLIESMPDPAPAKRKVPPGTPLEVYYKRFFNDIKDTVQNYKPKVPVWLKKGDDNNKRDKELEGESKRADDHSPLAGVIVCTARKLQDQQSDLYEAVEKLGGDYRWAYDHTVTHFIFQGRSNDTNKDFRLARDQDKLIVSPDWVWMCRDEKTRIDEVLFPHTHNPKMSLSIVSSKTTPTTKRGRPKKKNVLEATPDKRERALEETEEPGQNKDSGSDCEENMEDEDRIKAALSKQLEEIEALVTGTGSERRNSGVIRKRSFGEKLKHTPTRPMDVETQHVTVDVVESQSTAITWEDPQELVARLKLQNQLTKDTQEIINHNRQCPPEEESENDKENTPEEQDYSMVYEDGESSMKTTDQSNMATSRYIITLLGMEEPYEWGNPTRLAETTPESLESILAAAARRWRMKIHDEANEETVKGAFQGMRALIHSSKDRIASFTRLIEAGGGKVIRARPPYKEVENVTHFFIEINKLPEKIDLARFASLQIPCLPPVFLNDYLTMDPLPNEMNHLIPEYKTILADMSSVDTSTLKRARKR</sequence>
<dbReference type="Gene3D" id="3.40.50.10190">
    <property type="entry name" value="BRCT domain"/>
    <property type="match status" value="8"/>
</dbReference>
<protein>
    <submittedName>
        <fullName evidence="4">DNA topoisomerase 2-binding protein 1-like 2</fullName>
    </submittedName>
</protein>
<feature type="compositionally biased region" description="Acidic residues" evidence="2">
    <location>
        <begin position="1126"/>
        <end position="1141"/>
    </location>
</feature>
<keyword evidence="1" id="KW-0677">Repeat</keyword>
<accession>A0A8J5MQR9</accession>
<feature type="compositionally biased region" description="Basic and acidic residues" evidence="2">
    <location>
        <begin position="994"/>
        <end position="1003"/>
    </location>
</feature>
<dbReference type="Proteomes" id="UP000747542">
    <property type="component" value="Unassembled WGS sequence"/>
</dbReference>
<dbReference type="EMBL" id="JAHLQT010031508">
    <property type="protein sequence ID" value="KAG7160251.1"/>
    <property type="molecule type" value="Genomic_DNA"/>
</dbReference>
<feature type="region of interest" description="Disordered" evidence="2">
    <location>
        <begin position="1119"/>
        <end position="1141"/>
    </location>
</feature>
<feature type="region of interest" description="Disordered" evidence="2">
    <location>
        <begin position="850"/>
        <end position="870"/>
    </location>
</feature>
<feature type="region of interest" description="Disordered" evidence="2">
    <location>
        <begin position="747"/>
        <end position="791"/>
    </location>
</feature>